<organism evidence="1 2">
    <name type="scientific">Elysia marginata</name>
    <dbReference type="NCBI Taxonomy" id="1093978"/>
    <lineage>
        <taxon>Eukaryota</taxon>
        <taxon>Metazoa</taxon>
        <taxon>Spiralia</taxon>
        <taxon>Lophotrochozoa</taxon>
        <taxon>Mollusca</taxon>
        <taxon>Gastropoda</taxon>
        <taxon>Heterobranchia</taxon>
        <taxon>Euthyneura</taxon>
        <taxon>Panpulmonata</taxon>
        <taxon>Sacoglossa</taxon>
        <taxon>Placobranchoidea</taxon>
        <taxon>Plakobranchidae</taxon>
        <taxon>Elysia</taxon>
    </lineage>
</organism>
<name>A0AAV4GMN7_9GAST</name>
<gene>
    <name evidence="1" type="ORF">ElyMa_004180000</name>
</gene>
<evidence type="ECO:0000313" key="2">
    <source>
        <dbReference type="Proteomes" id="UP000762676"/>
    </source>
</evidence>
<evidence type="ECO:0000313" key="1">
    <source>
        <dbReference type="EMBL" id="GFR85670.1"/>
    </source>
</evidence>
<accession>A0AAV4GMN7</accession>
<dbReference type="EMBL" id="BMAT01008468">
    <property type="protein sequence ID" value="GFR85670.1"/>
    <property type="molecule type" value="Genomic_DNA"/>
</dbReference>
<dbReference type="Proteomes" id="UP000762676">
    <property type="component" value="Unassembled WGS sequence"/>
</dbReference>
<reference evidence="1 2" key="1">
    <citation type="journal article" date="2021" name="Elife">
        <title>Chloroplast acquisition without the gene transfer in kleptoplastic sea slugs, Plakobranchus ocellatus.</title>
        <authorList>
            <person name="Maeda T."/>
            <person name="Takahashi S."/>
            <person name="Yoshida T."/>
            <person name="Shimamura S."/>
            <person name="Takaki Y."/>
            <person name="Nagai Y."/>
            <person name="Toyoda A."/>
            <person name="Suzuki Y."/>
            <person name="Arimoto A."/>
            <person name="Ishii H."/>
            <person name="Satoh N."/>
            <person name="Nishiyama T."/>
            <person name="Hasebe M."/>
            <person name="Maruyama T."/>
            <person name="Minagawa J."/>
            <person name="Obokata J."/>
            <person name="Shigenobu S."/>
        </authorList>
    </citation>
    <scope>NUCLEOTIDE SEQUENCE [LARGE SCALE GENOMIC DNA]</scope>
</reference>
<keyword evidence="2" id="KW-1185">Reference proteome</keyword>
<protein>
    <submittedName>
        <fullName evidence="1">Uncharacterized protein</fullName>
    </submittedName>
</protein>
<comment type="caution">
    <text evidence="1">The sequence shown here is derived from an EMBL/GenBank/DDBJ whole genome shotgun (WGS) entry which is preliminary data.</text>
</comment>
<dbReference type="AlphaFoldDB" id="A0AAV4GMN7"/>
<proteinExistence type="predicted"/>
<sequence>MFSGDRGSLIIRMSSICLTPVSSAIRTGQTLEALQTGIISACLSCLVNSMRGNWRRCWYLQVLEAMRVILYELFSQPEREPLILVDIGSQRGFSGCHQPH</sequence>